<evidence type="ECO:0000313" key="11">
    <source>
        <dbReference type="EMBL" id="GCB69706.1"/>
    </source>
</evidence>
<protein>
    <recommendedName>
        <fullName evidence="13">CTCK domain-containing protein</fullName>
    </recommendedName>
</protein>
<dbReference type="GO" id="GO:0005615">
    <property type="term" value="C:extracellular space"/>
    <property type="evidence" value="ECO:0007669"/>
    <property type="project" value="TreeGrafter"/>
</dbReference>
<feature type="region of interest" description="Disordered" evidence="7">
    <location>
        <begin position="1"/>
        <end position="26"/>
    </location>
</feature>
<dbReference type="InterPro" id="IPR006208">
    <property type="entry name" value="Glyco_hormone_CN"/>
</dbReference>
<feature type="region of interest" description="Disordered" evidence="7">
    <location>
        <begin position="453"/>
        <end position="474"/>
    </location>
</feature>
<evidence type="ECO:0000256" key="3">
    <source>
        <dbReference type="ARBA" id="ARBA00022525"/>
    </source>
</evidence>
<dbReference type="InterPro" id="IPR000884">
    <property type="entry name" value="TSP1_rpt"/>
</dbReference>
<dbReference type="SMART" id="SM00214">
    <property type="entry name" value="VWC"/>
    <property type="match status" value="1"/>
</dbReference>
<dbReference type="InterPro" id="IPR006207">
    <property type="entry name" value="Cys_knot_C"/>
</dbReference>
<dbReference type="SUPFAM" id="SSF57603">
    <property type="entry name" value="FnI-like domain"/>
    <property type="match status" value="1"/>
</dbReference>
<name>A0A401P9A3_SCYTO</name>
<dbReference type="Gene3D" id="2.10.70.10">
    <property type="entry name" value="Complement Module, domain 1"/>
    <property type="match status" value="1"/>
</dbReference>
<evidence type="ECO:0000256" key="1">
    <source>
        <dbReference type="ARBA" id="ARBA00004613"/>
    </source>
</evidence>
<dbReference type="GO" id="GO:0008201">
    <property type="term" value="F:heparin binding"/>
    <property type="evidence" value="ECO:0007669"/>
    <property type="project" value="TreeGrafter"/>
</dbReference>
<dbReference type="InterPro" id="IPR000867">
    <property type="entry name" value="IGFBP-like"/>
</dbReference>
<dbReference type="PROSITE" id="PS01208">
    <property type="entry name" value="VWFC_1"/>
    <property type="match status" value="1"/>
</dbReference>
<feature type="domain" description="VWFC" evidence="9">
    <location>
        <begin position="199"/>
        <end position="265"/>
    </location>
</feature>
<dbReference type="InterPro" id="IPR050941">
    <property type="entry name" value="CCN"/>
</dbReference>
<dbReference type="OrthoDB" id="365605at2759"/>
<dbReference type="OMA" id="CCERWKC"/>
<keyword evidence="5" id="KW-1015">Disulfide bond</keyword>
<dbReference type="GO" id="GO:0005178">
    <property type="term" value="F:integrin binding"/>
    <property type="evidence" value="ECO:0007669"/>
    <property type="project" value="TreeGrafter"/>
</dbReference>
<dbReference type="PANTHER" id="PTHR11348:SF17">
    <property type="entry name" value="CCN"/>
    <property type="match status" value="1"/>
</dbReference>
<proteinExistence type="inferred from homology"/>
<dbReference type="EMBL" id="BFAA01000237">
    <property type="protein sequence ID" value="GCB69706.1"/>
    <property type="molecule type" value="Genomic_DNA"/>
</dbReference>
<gene>
    <name evidence="11" type="ORF">scyTo_0001106</name>
</gene>
<dbReference type="STRING" id="75743.A0A401P9A3"/>
<sequence length="474" mass="52716">MIQREHLVKGIGCGSGQRESPSGSLGVTAQYNRRKKSNFHIPGFFRRSEEFGCQRVWQNRGLKICSQTHAPRQRPISPQRPQFVPVGLKLVGFGMERRPFCSGGGSSLALCCGVVLLGTWSLADMAVCPPECRCPNFLPCSPGVPLVLDNCGCCRVCARQFNQDCGTLRPCDHARGLRCQVEAKLNATTGICRASTPGRPCLMNGRVYQHGEIFKLTCRLQCTCKDGKADCSPLCPSHISLPPAFCTDAQLVKLPGTCCERWKCTSTYSKDGKALRMGKWKEMVKAAGKVTKQLNTLHSKSEPRSFKQQDTSLSDCLIQNTMWTTCSQTCGMGISTRLSTNNTWCQPKHETRLCQMRPCDMLNGAHLIAGRTCRKSVKELEPKHFVYQGCVSLRTYKPKYCGLCTDGRCCQPAETRTTKVRFRCLVRGTMVKNVMKIQRCECSRHCQQQSALSWPHGRAPGDSSNRLMGTEDNF</sequence>
<dbReference type="GO" id="GO:0045597">
    <property type="term" value="P:positive regulation of cell differentiation"/>
    <property type="evidence" value="ECO:0007669"/>
    <property type="project" value="TreeGrafter"/>
</dbReference>
<dbReference type="Pfam" id="PF00219">
    <property type="entry name" value="IGFBP"/>
    <property type="match status" value="1"/>
</dbReference>
<dbReference type="PANTHER" id="PTHR11348">
    <property type="entry name" value="CONNECTIVE TISSUE GROWTH FACTOR-RELATED"/>
    <property type="match status" value="1"/>
</dbReference>
<keyword evidence="3" id="KW-0964">Secreted</keyword>
<organism evidence="11 12">
    <name type="scientific">Scyliorhinus torazame</name>
    <name type="common">Cloudy catshark</name>
    <name type="synonym">Catulus torazame</name>
    <dbReference type="NCBI Taxonomy" id="75743"/>
    <lineage>
        <taxon>Eukaryota</taxon>
        <taxon>Metazoa</taxon>
        <taxon>Chordata</taxon>
        <taxon>Craniata</taxon>
        <taxon>Vertebrata</taxon>
        <taxon>Chondrichthyes</taxon>
        <taxon>Elasmobranchii</taxon>
        <taxon>Galeomorphii</taxon>
        <taxon>Galeoidea</taxon>
        <taxon>Carcharhiniformes</taxon>
        <taxon>Scyliorhinidae</taxon>
        <taxon>Scyliorhinus</taxon>
    </lineage>
</organism>
<feature type="domain" description="IGFBP N-terminal" evidence="10">
    <location>
        <begin position="121"/>
        <end position="195"/>
    </location>
</feature>
<comment type="caution">
    <text evidence="11">The sequence shown here is derived from an EMBL/GenBank/DDBJ whole genome shotgun (WGS) entry which is preliminary data.</text>
</comment>
<dbReference type="PROSITE" id="PS51323">
    <property type="entry name" value="IGFBP_N_2"/>
    <property type="match status" value="1"/>
</dbReference>
<comment type="caution">
    <text evidence="6">Lacks conserved residue(s) required for the propagation of feature annotation.</text>
</comment>
<feature type="domain" description="CTCK" evidence="8">
    <location>
        <begin position="373"/>
        <end position="447"/>
    </location>
</feature>
<keyword evidence="12" id="KW-1185">Reference proteome</keyword>
<dbReference type="GO" id="GO:0031012">
    <property type="term" value="C:extracellular matrix"/>
    <property type="evidence" value="ECO:0007669"/>
    <property type="project" value="TreeGrafter"/>
</dbReference>
<dbReference type="SUPFAM" id="SSF57184">
    <property type="entry name" value="Growth factor receptor domain"/>
    <property type="match status" value="1"/>
</dbReference>
<evidence type="ECO:0000256" key="7">
    <source>
        <dbReference type="SAM" id="MobiDB-lite"/>
    </source>
</evidence>
<dbReference type="Pfam" id="PF00093">
    <property type="entry name" value="VWC"/>
    <property type="match status" value="1"/>
</dbReference>
<dbReference type="Pfam" id="PF19035">
    <property type="entry name" value="TSP1_CCN"/>
    <property type="match status" value="1"/>
</dbReference>
<evidence type="ECO:0008006" key="13">
    <source>
        <dbReference type="Google" id="ProtNLM"/>
    </source>
</evidence>
<comment type="similarity">
    <text evidence="2">Belongs to the CCN family.</text>
</comment>
<dbReference type="PROSITE" id="PS01225">
    <property type="entry name" value="CTCK_2"/>
    <property type="match status" value="1"/>
</dbReference>
<dbReference type="SMART" id="SM00121">
    <property type="entry name" value="IB"/>
    <property type="match status" value="1"/>
</dbReference>
<feature type="compositionally biased region" description="Polar residues" evidence="7">
    <location>
        <begin position="17"/>
        <end position="26"/>
    </location>
</feature>
<dbReference type="InterPro" id="IPR043973">
    <property type="entry name" value="TSP1_CCN"/>
</dbReference>
<evidence type="ECO:0000256" key="6">
    <source>
        <dbReference type="PROSITE-ProRule" id="PRU00039"/>
    </source>
</evidence>
<dbReference type="AlphaFoldDB" id="A0A401P9A3"/>
<dbReference type="GO" id="GO:0007155">
    <property type="term" value="P:cell adhesion"/>
    <property type="evidence" value="ECO:0007669"/>
    <property type="project" value="TreeGrafter"/>
</dbReference>
<evidence type="ECO:0000313" key="12">
    <source>
        <dbReference type="Proteomes" id="UP000288216"/>
    </source>
</evidence>
<dbReference type="Pfam" id="PF00007">
    <property type="entry name" value="Cys_knot"/>
    <property type="match status" value="1"/>
</dbReference>
<evidence type="ECO:0000259" key="10">
    <source>
        <dbReference type="PROSITE" id="PS51323"/>
    </source>
</evidence>
<dbReference type="PROSITE" id="PS50184">
    <property type="entry name" value="VWFC_2"/>
    <property type="match status" value="1"/>
</dbReference>
<comment type="subcellular location">
    <subcellularLocation>
        <location evidence="1">Secreted</location>
    </subcellularLocation>
</comment>
<accession>A0A401P9A3</accession>
<evidence type="ECO:0000259" key="9">
    <source>
        <dbReference type="PROSITE" id="PS50184"/>
    </source>
</evidence>
<dbReference type="InterPro" id="IPR001007">
    <property type="entry name" value="VWF_dom"/>
</dbReference>
<dbReference type="Proteomes" id="UP000288216">
    <property type="component" value="Unassembled WGS sequence"/>
</dbReference>
<dbReference type="PROSITE" id="PS50092">
    <property type="entry name" value="TSP1"/>
    <property type="match status" value="1"/>
</dbReference>
<evidence type="ECO:0000256" key="5">
    <source>
        <dbReference type="ARBA" id="ARBA00023157"/>
    </source>
</evidence>
<dbReference type="InterPro" id="IPR036383">
    <property type="entry name" value="TSP1_rpt_sf"/>
</dbReference>
<evidence type="ECO:0000259" key="8">
    <source>
        <dbReference type="PROSITE" id="PS01225"/>
    </source>
</evidence>
<dbReference type="SMART" id="SM00041">
    <property type="entry name" value="CT"/>
    <property type="match status" value="1"/>
</dbReference>
<keyword evidence="4" id="KW-0732">Signal</keyword>
<dbReference type="Gene3D" id="2.20.100.10">
    <property type="entry name" value="Thrombospondin type-1 (TSP1) repeat"/>
    <property type="match status" value="1"/>
</dbReference>
<dbReference type="InterPro" id="IPR009030">
    <property type="entry name" value="Growth_fac_rcpt_cys_sf"/>
</dbReference>
<evidence type="ECO:0000256" key="2">
    <source>
        <dbReference type="ARBA" id="ARBA00008125"/>
    </source>
</evidence>
<evidence type="ECO:0000256" key="4">
    <source>
        <dbReference type="ARBA" id="ARBA00022729"/>
    </source>
</evidence>
<dbReference type="GO" id="GO:0007165">
    <property type="term" value="P:signal transduction"/>
    <property type="evidence" value="ECO:0007669"/>
    <property type="project" value="InterPro"/>
</dbReference>
<reference evidence="11 12" key="1">
    <citation type="journal article" date="2018" name="Nat. Ecol. Evol.">
        <title>Shark genomes provide insights into elasmobranch evolution and the origin of vertebrates.</title>
        <authorList>
            <person name="Hara Y"/>
            <person name="Yamaguchi K"/>
            <person name="Onimaru K"/>
            <person name="Kadota M"/>
            <person name="Koyanagi M"/>
            <person name="Keeley SD"/>
            <person name="Tatsumi K"/>
            <person name="Tanaka K"/>
            <person name="Motone F"/>
            <person name="Kageyama Y"/>
            <person name="Nozu R"/>
            <person name="Adachi N"/>
            <person name="Nishimura O"/>
            <person name="Nakagawa R"/>
            <person name="Tanegashima C"/>
            <person name="Kiyatake I"/>
            <person name="Matsumoto R"/>
            <person name="Murakumo K"/>
            <person name="Nishida K"/>
            <person name="Terakita A"/>
            <person name="Kuratani S"/>
            <person name="Sato K"/>
            <person name="Hyodo S Kuraku.S."/>
        </authorList>
    </citation>
    <scope>NUCLEOTIDE SEQUENCE [LARGE SCALE GENOMIC DNA]</scope>
</reference>